<dbReference type="Proteomes" id="UP001642482">
    <property type="component" value="Unassembled WGS sequence"/>
</dbReference>
<dbReference type="Pfam" id="PF00069">
    <property type="entry name" value="Pkinase"/>
    <property type="match status" value="1"/>
</dbReference>
<evidence type="ECO:0000256" key="4">
    <source>
        <dbReference type="SAM" id="MobiDB-lite"/>
    </source>
</evidence>
<feature type="binding site" evidence="3">
    <location>
        <position position="119"/>
    </location>
    <ligand>
        <name>ATP</name>
        <dbReference type="ChEBI" id="CHEBI:30616"/>
    </ligand>
</feature>
<feature type="compositionally biased region" description="Basic and acidic residues" evidence="4">
    <location>
        <begin position="651"/>
        <end position="661"/>
    </location>
</feature>
<keyword evidence="1 3" id="KW-0547">Nucleotide-binding</keyword>
<evidence type="ECO:0000256" key="2">
    <source>
        <dbReference type="ARBA" id="ARBA00022840"/>
    </source>
</evidence>
<dbReference type="InterPro" id="IPR011009">
    <property type="entry name" value="Kinase-like_dom_sf"/>
</dbReference>
<dbReference type="SMART" id="SM00220">
    <property type="entry name" value="S_TKc"/>
    <property type="match status" value="1"/>
</dbReference>
<proteinExistence type="predicted"/>
<name>A0ABP0AKR0_9PEZI</name>
<dbReference type="CDD" id="cd14008">
    <property type="entry name" value="STKc_LKB1_CaMKK"/>
    <property type="match status" value="1"/>
</dbReference>
<feature type="region of interest" description="Disordered" evidence="4">
    <location>
        <begin position="624"/>
        <end position="661"/>
    </location>
</feature>
<dbReference type="PANTHER" id="PTHR24346:SF77">
    <property type="entry name" value="SERINE THREONINE PROTEIN KINASE"/>
    <property type="match status" value="1"/>
</dbReference>
<dbReference type="PROSITE" id="PS00108">
    <property type="entry name" value="PROTEIN_KINASE_ST"/>
    <property type="match status" value="1"/>
</dbReference>
<feature type="region of interest" description="Disordered" evidence="4">
    <location>
        <begin position="1"/>
        <end position="52"/>
    </location>
</feature>
<keyword evidence="7" id="KW-1185">Reference proteome</keyword>
<dbReference type="Gene3D" id="1.10.510.10">
    <property type="entry name" value="Transferase(Phosphotransferase) domain 1"/>
    <property type="match status" value="1"/>
</dbReference>
<dbReference type="PANTHER" id="PTHR24346">
    <property type="entry name" value="MAP/MICROTUBULE AFFINITY-REGULATING KINASE"/>
    <property type="match status" value="1"/>
</dbReference>
<dbReference type="PROSITE" id="PS50011">
    <property type="entry name" value="PROTEIN_KINASE_DOM"/>
    <property type="match status" value="1"/>
</dbReference>
<sequence>MQQPPATPPGSTPPAALGASTSPVVNTSPTADDSSSDPASVPATTKLSSSSFPFGQLPMSPGFLSMETLNAVSQFADDEEDGFAHHKINQYTIKSMIGRGSYGAVHIATDQYGKEFAVKEFSKARLRKRARSNLMKQGPFRAGRFPPGPGGLGGPLGPAARFKNEDQAEAKDALYLIREEIAIMKKLNHPNLVELIEVLDDPEQDSLYMVLEMCKKGVIMDVGLGKTATPYNMEQCRYWFRDLMLGIEYLHAQNIIHRDIKPDNLLITDDDVLKIGDFGVSEIFEKAEGMRTSKTAGSPAFFPPELCVPNHGGVDGPSCDIWSMGITLYCLRYGKIPFEHDTMVEIYDAINNEEAKLPDDEEETFVNLMRRILDKDPSTRITMGEMREHPWVTMSGADPLLSKEENCANPIEPPNALELNHAFTQKMGHLLCVLKAIQKFKGLLHSRNRDADRNLQHSFASDVADLGSQMSSVRVASDNGLTTADEVARLVEERRNNIRKASLQTGMLLDAAEELGGVGDGVSTNVQGGDFGGRESGSGIDADRPTLLLGIGTGGGDDFGAVDLRQEPEGIVSESPTAVEFDVYDRAFQSEVERIRSQGSNPTVYLTKVLERKAGNTTIQHRLLARPPSTPGSTTSEAGGSPAMADIVARIMKESKEPQTS</sequence>
<reference evidence="6 7" key="1">
    <citation type="submission" date="2024-01" db="EMBL/GenBank/DDBJ databases">
        <authorList>
            <person name="Allen C."/>
            <person name="Tagirdzhanova G."/>
        </authorList>
    </citation>
    <scope>NUCLEOTIDE SEQUENCE [LARGE SCALE GENOMIC DNA]</scope>
</reference>
<keyword evidence="2 3" id="KW-0067">ATP-binding</keyword>
<evidence type="ECO:0000313" key="6">
    <source>
        <dbReference type="EMBL" id="CAK7208166.1"/>
    </source>
</evidence>
<dbReference type="SUPFAM" id="SSF56112">
    <property type="entry name" value="Protein kinase-like (PK-like)"/>
    <property type="match status" value="1"/>
</dbReference>
<dbReference type="Gene3D" id="3.30.200.20">
    <property type="entry name" value="Phosphorylase Kinase, domain 1"/>
    <property type="match status" value="1"/>
</dbReference>
<evidence type="ECO:0000259" key="5">
    <source>
        <dbReference type="PROSITE" id="PS50011"/>
    </source>
</evidence>
<accession>A0ABP0AKR0</accession>
<dbReference type="InterPro" id="IPR000719">
    <property type="entry name" value="Prot_kinase_dom"/>
</dbReference>
<dbReference type="InterPro" id="IPR017441">
    <property type="entry name" value="Protein_kinase_ATP_BS"/>
</dbReference>
<dbReference type="PROSITE" id="PS00107">
    <property type="entry name" value="PROTEIN_KINASE_ATP"/>
    <property type="match status" value="1"/>
</dbReference>
<comment type="caution">
    <text evidence="6">The sequence shown here is derived from an EMBL/GenBank/DDBJ whole genome shotgun (WGS) entry which is preliminary data.</text>
</comment>
<feature type="domain" description="Protein kinase" evidence="5">
    <location>
        <begin position="91"/>
        <end position="392"/>
    </location>
</feature>
<protein>
    <recommendedName>
        <fullName evidence="5">Protein kinase domain-containing protein</fullName>
    </recommendedName>
</protein>
<dbReference type="InterPro" id="IPR008271">
    <property type="entry name" value="Ser/Thr_kinase_AS"/>
</dbReference>
<evidence type="ECO:0000256" key="1">
    <source>
        <dbReference type="ARBA" id="ARBA00022741"/>
    </source>
</evidence>
<feature type="compositionally biased region" description="Low complexity" evidence="4">
    <location>
        <begin position="27"/>
        <end position="45"/>
    </location>
</feature>
<feature type="compositionally biased region" description="Pro residues" evidence="4">
    <location>
        <begin position="1"/>
        <end position="12"/>
    </location>
</feature>
<evidence type="ECO:0000256" key="3">
    <source>
        <dbReference type="PROSITE-ProRule" id="PRU10141"/>
    </source>
</evidence>
<organism evidence="6 7">
    <name type="scientific">Sporothrix eucalyptigena</name>
    <dbReference type="NCBI Taxonomy" id="1812306"/>
    <lineage>
        <taxon>Eukaryota</taxon>
        <taxon>Fungi</taxon>
        <taxon>Dikarya</taxon>
        <taxon>Ascomycota</taxon>
        <taxon>Pezizomycotina</taxon>
        <taxon>Sordariomycetes</taxon>
        <taxon>Sordariomycetidae</taxon>
        <taxon>Ophiostomatales</taxon>
        <taxon>Ophiostomataceae</taxon>
        <taxon>Sporothrix</taxon>
    </lineage>
</organism>
<evidence type="ECO:0000313" key="7">
    <source>
        <dbReference type="Proteomes" id="UP001642482"/>
    </source>
</evidence>
<dbReference type="EMBL" id="CAWUHD010000001">
    <property type="protein sequence ID" value="CAK7208166.1"/>
    <property type="molecule type" value="Genomic_DNA"/>
</dbReference>
<gene>
    <name evidence="6" type="ORF">SEUCBS140593_000081</name>
</gene>